<gene>
    <name evidence="2" type="ORF">PEV8663_02793</name>
</gene>
<feature type="signal peptide" evidence="1">
    <location>
        <begin position="1"/>
        <end position="23"/>
    </location>
</feature>
<sequence length="327" mass="34115">MSLKSKAALAALLTATLGTPALAVEGGAGAYLLGSREGFAGIVPGPGTYVGIDVVYAEGEVEGLSLGGLPVRAKSDLNVTFAKLSITQVLETQLWGGSLAFNINVPFVMDAGLTFTGITPPINGIPIEDSTSGIGDITLTSLLGWHSGNLHYSAGLSVFAPTGSYNTASVDVPNRTISALNTGKNIWSFQPVVAVTHFDTTSGLEFSGAASVLFSTRNHDTDYQNAPALNLEAAVMQHTKSGWAFGLAGYAYSQLGDDTGSGADATRKLLEVDSLRAEVYGAGPVVSFSGMTIFGADATLKLKYFTEFGAKNRFETDTLWTNIAFTF</sequence>
<feature type="chain" id="PRO_5013325770" description="MetA-pathway of phenol degradation" evidence="1">
    <location>
        <begin position="24"/>
        <end position="327"/>
    </location>
</feature>
<evidence type="ECO:0008006" key="4">
    <source>
        <dbReference type="Google" id="ProtNLM"/>
    </source>
</evidence>
<organism evidence="2 3">
    <name type="scientific">Pelagimonas varians</name>
    <dbReference type="NCBI Taxonomy" id="696760"/>
    <lineage>
        <taxon>Bacteria</taxon>
        <taxon>Pseudomonadati</taxon>
        <taxon>Pseudomonadota</taxon>
        <taxon>Alphaproteobacteria</taxon>
        <taxon>Rhodobacterales</taxon>
        <taxon>Roseobacteraceae</taxon>
        <taxon>Pelagimonas</taxon>
    </lineage>
</organism>
<dbReference type="AlphaFoldDB" id="A0A238KMU6"/>
<dbReference type="RefSeq" id="WP_097805276.1">
    <property type="nucleotide sequence ID" value="NZ_CBDIHF020000003.1"/>
</dbReference>
<dbReference type="Pfam" id="PF13557">
    <property type="entry name" value="Phenol_MetA_deg"/>
    <property type="match status" value="1"/>
</dbReference>
<proteinExistence type="predicted"/>
<evidence type="ECO:0000313" key="3">
    <source>
        <dbReference type="Proteomes" id="UP000220836"/>
    </source>
</evidence>
<dbReference type="OrthoDB" id="7372889at2"/>
<keyword evidence="3" id="KW-1185">Reference proteome</keyword>
<reference evidence="2 3" key="1">
    <citation type="submission" date="2017-05" db="EMBL/GenBank/DDBJ databases">
        <authorList>
            <person name="Song R."/>
            <person name="Chenine A.L."/>
            <person name="Ruprecht R.M."/>
        </authorList>
    </citation>
    <scope>NUCLEOTIDE SEQUENCE [LARGE SCALE GENOMIC DNA]</scope>
    <source>
        <strain evidence="2 3">CECT 8663</strain>
    </source>
</reference>
<evidence type="ECO:0000313" key="2">
    <source>
        <dbReference type="EMBL" id="SMX44124.1"/>
    </source>
</evidence>
<protein>
    <recommendedName>
        <fullName evidence="4">MetA-pathway of phenol degradation</fullName>
    </recommendedName>
</protein>
<dbReference type="Proteomes" id="UP000220836">
    <property type="component" value="Unassembled WGS sequence"/>
</dbReference>
<dbReference type="EMBL" id="FXYH01000010">
    <property type="protein sequence ID" value="SMX44124.1"/>
    <property type="molecule type" value="Genomic_DNA"/>
</dbReference>
<name>A0A238KMU6_9RHOB</name>
<accession>A0A238KMU6</accession>
<evidence type="ECO:0000256" key="1">
    <source>
        <dbReference type="SAM" id="SignalP"/>
    </source>
</evidence>
<keyword evidence="1" id="KW-0732">Signal</keyword>
<dbReference type="InterPro" id="IPR025737">
    <property type="entry name" value="FApF"/>
</dbReference>